<keyword evidence="2" id="KW-0812">Transmembrane</keyword>
<evidence type="ECO:0000256" key="1">
    <source>
        <dbReference type="SAM" id="MobiDB-lite"/>
    </source>
</evidence>
<sequence length="215" mass="24781">MMERESSSDEEDDRENLISQNDTVKPPHRSTFEIGDFRTRLSNSTRRFDKRYLYLFAVFLPLFILILYFTIDLKNLFQTHIPILNNPQTNNPLIVNRMRESELRALYLLKQQQSELLKLWNYSKLVSESYLTAVNNNSSVNLSVFNNNANHGAPALLLLEDLKSGFFSQISLNKKIQEVLLSVHENGDFLGLNENYTDPSVAGWTMCRKGGSEVI</sequence>
<gene>
    <name evidence="3" type="ORF">Adt_00046</name>
</gene>
<evidence type="ECO:0000313" key="3">
    <source>
        <dbReference type="EMBL" id="KAL2539068.1"/>
    </source>
</evidence>
<evidence type="ECO:0000256" key="2">
    <source>
        <dbReference type="SAM" id="Phobius"/>
    </source>
</evidence>
<protein>
    <submittedName>
        <fullName evidence="3">O-fucosyltransferase family protein</fullName>
    </submittedName>
</protein>
<dbReference type="AlphaFoldDB" id="A0ABD1VP25"/>
<keyword evidence="2" id="KW-1133">Transmembrane helix</keyword>
<feature type="region of interest" description="Disordered" evidence="1">
    <location>
        <begin position="1"/>
        <end position="30"/>
    </location>
</feature>
<name>A0ABD1VP25_9LAMI</name>
<comment type="caution">
    <text evidence="3">The sequence shown here is derived from an EMBL/GenBank/DDBJ whole genome shotgun (WGS) entry which is preliminary data.</text>
</comment>
<feature type="transmembrane region" description="Helical" evidence="2">
    <location>
        <begin position="52"/>
        <end position="71"/>
    </location>
</feature>
<organism evidence="3 4">
    <name type="scientific">Abeliophyllum distichum</name>
    <dbReference type="NCBI Taxonomy" id="126358"/>
    <lineage>
        <taxon>Eukaryota</taxon>
        <taxon>Viridiplantae</taxon>
        <taxon>Streptophyta</taxon>
        <taxon>Embryophyta</taxon>
        <taxon>Tracheophyta</taxon>
        <taxon>Spermatophyta</taxon>
        <taxon>Magnoliopsida</taxon>
        <taxon>eudicotyledons</taxon>
        <taxon>Gunneridae</taxon>
        <taxon>Pentapetalae</taxon>
        <taxon>asterids</taxon>
        <taxon>lamiids</taxon>
        <taxon>Lamiales</taxon>
        <taxon>Oleaceae</taxon>
        <taxon>Forsythieae</taxon>
        <taxon>Abeliophyllum</taxon>
    </lineage>
</organism>
<proteinExistence type="predicted"/>
<keyword evidence="4" id="KW-1185">Reference proteome</keyword>
<dbReference type="Proteomes" id="UP001604336">
    <property type="component" value="Unassembled WGS sequence"/>
</dbReference>
<accession>A0ABD1VP25</accession>
<evidence type="ECO:0000313" key="4">
    <source>
        <dbReference type="Proteomes" id="UP001604336"/>
    </source>
</evidence>
<dbReference type="EMBL" id="JBFOLK010000001">
    <property type="protein sequence ID" value="KAL2539068.1"/>
    <property type="molecule type" value="Genomic_DNA"/>
</dbReference>
<keyword evidence="2" id="KW-0472">Membrane</keyword>
<reference evidence="4" key="1">
    <citation type="submission" date="2024-07" db="EMBL/GenBank/DDBJ databases">
        <title>Two chromosome-level genome assemblies of Korean endemic species Abeliophyllum distichum and Forsythia ovata (Oleaceae).</title>
        <authorList>
            <person name="Jang H."/>
        </authorList>
    </citation>
    <scope>NUCLEOTIDE SEQUENCE [LARGE SCALE GENOMIC DNA]</scope>
</reference>